<gene>
    <name evidence="7" type="ORF">MELLADRAFT_31149</name>
</gene>
<dbReference type="KEGG" id="mlr:MELLADRAFT_31149"/>
<dbReference type="AlphaFoldDB" id="F4R8H9"/>
<dbReference type="HOGENOM" id="CLU_2405350_0_0_1"/>
<keyword evidence="1" id="KW-0723">Serine/threonine-protein kinase</keyword>
<dbReference type="EMBL" id="GL883092">
    <property type="protein sequence ID" value="EGG11599.1"/>
    <property type="molecule type" value="Genomic_DNA"/>
</dbReference>
<evidence type="ECO:0000256" key="4">
    <source>
        <dbReference type="ARBA" id="ARBA00022777"/>
    </source>
</evidence>
<evidence type="ECO:0000256" key="2">
    <source>
        <dbReference type="ARBA" id="ARBA00022679"/>
    </source>
</evidence>
<evidence type="ECO:0000313" key="8">
    <source>
        <dbReference type="Proteomes" id="UP000001072"/>
    </source>
</evidence>
<dbReference type="RefSeq" id="XP_007405234.1">
    <property type="nucleotide sequence ID" value="XM_007405172.1"/>
</dbReference>
<keyword evidence="8" id="KW-1185">Reference proteome</keyword>
<evidence type="ECO:0000256" key="1">
    <source>
        <dbReference type="ARBA" id="ARBA00022527"/>
    </source>
</evidence>
<feature type="non-terminal residue" evidence="7">
    <location>
        <position position="1"/>
    </location>
</feature>
<keyword evidence="4" id="KW-0418">Kinase</keyword>
<dbReference type="OrthoDB" id="504170at2759"/>
<keyword evidence="3" id="KW-0547">Nucleotide-binding</keyword>
<dbReference type="InParanoid" id="F4R8H9"/>
<dbReference type="GeneID" id="18927131"/>
<dbReference type="eggNOG" id="KOG0695">
    <property type="taxonomic scope" value="Eukaryota"/>
</dbReference>
<dbReference type="GO" id="GO:0005524">
    <property type="term" value="F:ATP binding"/>
    <property type="evidence" value="ECO:0007669"/>
    <property type="project" value="UniProtKB-KW"/>
</dbReference>
<organism evidence="8">
    <name type="scientific">Melampsora larici-populina (strain 98AG31 / pathotype 3-4-7)</name>
    <name type="common">Poplar leaf rust fungus</name>
    <dbReference type="NCBI Taxonomy" id="747676"/>
    <lineage>
        <taxon>Eukaryota</taxon>
        <taxon>Fungi</taxon>
        <taxon>Dikarya</taxon>
        <taxon>Basidiomycota</taxon>
        <taxon>Pucciniomycotina</taxon>
        <taxon>Pucciniomycetes</taxon>
        <taxon>Pucciniales</taxon>
        <taxon>Melampsoraceae</taxon>
        <taxon>Melampsora</taxon>
    </lineage>
</organism>
<dbReference type="VEuPathDB" id="FungiDB:MELLADRAFT_31149"/>
<feature type="non-terminal residue" evidence="7">
    <location>
        <position position="93"/>
    </location>
</feature>
<keyword evidence="5" id="KW-0067">ATP-binding</keyword>
<dbReference type="SUPFAM" id="SSF56112">
    <property type="entry name" value="Protein kinase-like (PK-like)"/>
    <property type="match status" value="1"/>
</dbReference>
<dbReference type="InterPro" id="IPR011009">
    <property type="entry name" value="Kinase-like_dom_sf"/>
</dbReference>
<dbReference type="Gene3D" id="3.30.200.20">
    <property type="entry name" value="Phosphorylase Kinase, domain 1"/>
    <property type="match status" value="1"/>
</dbReference>
<keyword evidence="2" id="KW-0808">Transferase</keyword>
<evidence type="ECO:0000256" key="5">
    <source>
        <dbReference type="ARBA" id="ARBA00022840"/>
    </source>
</evidence>
<evidence type="ECO:0000259" key="6">
    <source>
        <dbReference type="PROSITE" id="PS50011"/>
    </source>
</evidence>
<dbReference type="GO" id="GO:0004674">
    <property type="term" value="F:protein serine/threonine kinase activity"/>
    <property type="evidence" value="ECO:0007669"/>
    <property type="project" value="UniProtKB-KW"/>
</dbReference>
<dbReference type="InterPro" id="IPR000719">
    <property type="entry name" value="Prot_kinase_dom"/>
</dbReference>
<dbReference type="PROSITE" id="PS50011">
    <property type="entry name" value="PROTEIN_KINASE_DOM"/>
    <property type="match status" value="1"/>
</dbReference>
<dbReference type="Gene3D" id="1.10.510.10">
    <property type="entry name" value="Transferase(Phosphotransferase) domain 1"/>
    <property type="match status" value="1"/>
</dbReference>
<feature type="domain" description="Protein kinase" evidence="6">
    <location>
        <begin position="1"/>
        <end position="93"/>
    </location>
</feature>
<reference evidence="8" key="1">
    <citation type="journal article" date="2011" name="Proc. Natl. Acad. Sci. U.S.A.">
        <title>Obligate biotrophy features unraveled by the genomic analysis of rust fungi.</title>
        <authorList>
            <person name="Duplessis S."/>
            <person name="Cuomo C.A."/>
            <person name="Lin Y.-C."/>
            <person name="Aerts A."/>
            <person name="Tisserant E."/>
            <person name="Veneault-Fourrey C."/>
            <person name="Joly D.L."/>
            <person name="Hacquard S."/>
            <person name="Amselem J."/>
            <person name="Cantarel B.L."/>
            <person name="Chiu R."/>
            <person name="Coutinho P.M."/>
            <person name="Feau N."/>
            <person name="Field M."/>
            <person name="Frey P."/>
            <person name="Gelhaye E."/>
            <person name="Goldberg J."/>
            <person name="Grabherr M.G."/>
            <person name="Kodira C.D."/>
            <person name="Kohler A."/>
            <person name="Kuees U."/>
            <person name="Lindquist E.A."/>
            <person name="Lucas S.M."/>
            <person name="Mago R."/>
            <person name="Mauceli E."/>
            <person name="Morin E."/>
            <person name="Murat C."/>
            <person name="Pangilinan J.L."/>
            <person name="Park R."/>
            <person name="Pearson M."/>
            <person name="Quesneville H."/>
            <person name="Rouhier N."/>
            <person name="Sakthikumar S."/>
            <person name="Salamov A.A."/>
            <person name="Schmutz J."/>
            <person name="Selles B."/>
            <person name="Shapiro H."/>
            <person name="Tanguay P."/>
            <person name="Tuskan G.A."/>
            <person name="Henrissat B."/>
            <person name="Van de Peer Y."/>
            <person name="Rouze P."/>
            <person name="Ellis J.G."/>
            <person name="Dodds P.N."/>
            <person name="Schein J.E."/>
            <person name="Zhong S."/>
            <person name="Hamelin R.C."/>
            <person name="Grigoriev I.V."/>
            <person name="Szabo L.J."/>
            <person name="Martin F."/>
        </authorList>
    </citation>
    <scope>NUCLEOTIDE SEQUENCE [LARGE SCALE GENOMIC DNA]</scope>
    <source>
        <strain evidence="8">98AG31 / pathotype 3-4-7</strain>
    </source>
</reference>
<accession>F4R8H9</accession>
<evidence type="ECO:0000313" key="7">
    <source>
        <dbReference type="EMBL" id="EGG11599.1"/>
    </source>
</evidence>
<proteinExistence type="predicted"/>
<dbReference type="Proteomes" id="UP000001072">
    <property type="component" value="Unassembled WGS sequence"/>
</dbReference>
<protein>
    <recommendedName>
        <fullName evidence="6">Protein kinase domain-containing protein</fullName>
    </recommendedName>
</protein>
<dbReference type="PANTHER" id="PTHR24351">
    <property type="entry name" value="RIBOSOMAL PROTEIN S6 KINASE"/>
    <property type="match status" value="1"/>
</dbReference>
<name>F4R8H9_MELLP</name>
<sequence length="93" mass="10783">SNYPFLTKYYGNFLIKERFTALVFEFIPGGTLLDLLLDKFYYGLNEEQARFYVTELILALDHLHSNSIAFRDLKCDNVMIGLDGHIKLIDFGL</sequence>
<evidence type="ECO:0000256" key="3">
    <source>
        <dbReference type="ARBA" id="ARBA00022741"/>
    </source>
</evidence>
<dbReference type="Pfam" id="PF00069">
    <property type="entry name" value="Pkinase"/>
    <property type="match status" value="1"/>
</dbReference>
<dbReference type="STRING" id="747676.F4R8H9"/>